<evidence type="ECO:0000313" key="7">
    <source>
        <dbReference type="Proteomes" id="UP000325127"/>
    </source>
</evidence>
<evidence type="ECO:0000313" key="6">
    <source>
        <dbReference type="Proteomes" id="UP000325096"/>
    </source>
</evidence>
<dbReference type="PROSITE" id="PS50206">
    <property type="entry name" value="RHODANESE_3"/>
    <property type="match status" value="1"/>
</dbReference>
<proteinExistence type="predicted"/>
<sequence>MGVSKVVLSQTRRRRHECSNPISPATSAEAIRWFSHKLHLETDCADVHSAQRAGEVDFVLLHVVGSEEAFARRHLPGAQHLPHSQITAERMAARPAETLFVVYCAGPHCNGADVAALKLAELGRPVKMMLGGLTGWEDEGYAFVSGK</sequence>
<protein>
    <submittedName>
        <fullName evidence="5">Rhodanese-like domain-containing protein</fullName>
    </submittedName>
</protein>
<name>A0A5C2LJ21_KLEPN</name>
<dbReference type="SMART" id="SM00450">
    <property type="entry name" value="RHOD"/>
    <property type="match status" value="1"/>
</dbReference>
<evidence type="ECO:0000313" key="5">
    <source>
        <dbReference type="EMBL" id="QEP92407.1"/>
    </source>
</evidence>
<accession>A0A5C2LJ21</accession>
<dbReference type="Proteomes" id="UP000623974">
    <property type="component" value="Unassembled WGS sequence"/>
</dbReference>
<evidence type="ECO:0000313" key="4">
    <source>
        <dbReference type="EMBL" id="QEP91387.1"/>
    </source>
</evidence>
<reference evidence="3" key="2">
    <citation type="submission" date="2020-07" db="EMBL/GenBank/DDBJ databases">
        <title>Clinical and genomic characterization of carbapenemase-producing Enterobacterales causing secondary infections during the COVID-19 crisis at a New York City hospital.</title>
        <authorList>
            <person name="Gomez-Simmonds A."/>
            <person name="Annavajhala M.K."/>
            <person name="Uhlemann A.-C."/>
        </authorList>
    </citation>
    <scope>NUCLEOTIDE SEQUENCE</scope>
    <source>
        <strain evidence="3">KP1828</strain>
    </source>
</reference>
<dbReference type="SUPFAM" id="SSF52821">
    <property type="entry name" value="Rhodanese/Cell cycle control phosphatase"/>
    <property type="match status" value="1"/>
</dbReference>
<dbReference type="AlphaFoldDB" id="A0A5C2LJ21"/>
<dbReference type="Proteomes" id="UP000325096">
    <property type="component" value="Chromosome"/>
</dbReference>
<dbReference type="Proteomes" id="UP000325127">
    <property type="component" value="Chromosome"/>
</dbReference>
<dbReference type="InterPro" id="IPR001763">
    <property type="entry name" value="Rhodanese-like_dom"/>
</dbReference>
<dbReference type="EMBL" id="JACXSX010000001">
    <property type="protein sequence ID" value="MBD3743862.1"/>
    <property type="molecule type" value="Genomic_DNA"/>
</dbReference>
<feature type="domain" description="Rhodanese" evidence="2">
    <location>
        <begin position="54"/>
        <end position="145"/>
    </location>
</feature>
<dbReference type="Pfam" id="PF00581">
    <property type="entry name" value="Rhodanese"/>
    <property type="match status" value="1"/>
</dbReference>
<evidence type="ECO:0000313" key="3">
    <source>
        <dbReference type="EMBL" id="MBD3743862.1"/>
    </source>
</evidence>
<dbReference type="EMBL" id="CP043670">
    <property type="protein sequence ID" value="QEP92407.1"/>
    <property type="molecule type" value="Genomic_DNA"/>
</dbReference>
<evidence type="ECO:0000256" key="1">
    <source>
        <dbReference type="SAM" id="MobiDB-lite"/>
    </source>
</evidence>
<evidence type="ECO:0000259" key="2">
    <source>
        <dbReference type="PROSITE" id="PS50206"/>
    </source>
</evidence>
<gene>
    <name evidence="5" type="ORF">FZ928_09045</name>
    <name evidence="4" type="ORF">FZ929_04225</name>
    <name evidence="3" type="ORF">IE980_12330</name>
</gene>
<dbReference type="Gene3D" id="3.40.250.10">
    <property type="entry name" value="Rhodanese-like domain"/>
    <property type="match status" value="1"/>
</dbReference>
<dbReference type="EMBL" id="CP043669">
    <property type="protein sequence ID" value="QEP91387.1"/>
    <property type="molecule type" value="Genomic_DNA"/>
</dbReference>
<dbReference type="InterPro" id="IPR036873">
    <property type="entry name" value="Rhodanese-like_dom_sf"/>
</dbReference>
<organism evidence="5 7">
    <name type="scientific">Klebsiella pneumoniae</name>
    <dbReference type="NCBI Taxonomy" id="573"/>
    <lineage>
        <taxon>Bacteria</taxon>
        <taxon>Pseudomonadati</taxon>
        <taxon>Pseudomonadota</taxon>
        <taxon>Gammaproteobacteria</taxon>
        <taxon>Enterobacterales</taxon>
        <taxon>Enterobacteriaceae</taxon>
        <taxon>Klebsiella/Raoultella group</taxon>
        <taxon>Klebsiella</taxon>
        <taxon>Klebsiella pneumoniae complex</taxon>
    </lineage>
</organism>
<feature type="region of interest" description="Disordered" evidence="1">
    <location>
        <begin position="1"/>
        <end position="22"/>
    </location>
</feature>
<reference evidence="6 7" key="1">
    <citation type="submission" date="2019-08" db="EMBL/GenBank/DDBJ databases">
        <title>Emergence of NDM-5-producing hypervirulent Klebsiella pneumoniae from clinical infections.</title>
        <authorList>
            <person name="Shen Z."/>
            <person name="Zhang H."/>
            <person name="Li M."/>
        </authorList>
    </citation>
    <scope>NUCLEOTIDE SEQUENCE [LARGE SCALE GENOMIC DNA]</scope>
    <source>
        <strain evidence="5 7">RJ18-01</strain>
        <strain evidence="4 6">RJ18-06</strain>
    </source>
</reference>